<evidence type="ECO:0000256" key="1">
    <source>
        <dbReference type="SAM" id="MobiDB-lite"/>
    </source>
</evidence>
<dbReference type="AlphaFoldDB" id="A0A2T2NCX1"/>
<dbReference type="OrthoDB" id="10676891at2759"/>
<evidence type="ECO:0000313" key="3">
    <source>
        <dbReference type="Proteomes" id="UP000240883"/>
    </source>
</evidence>
<accession>A0A2T2NCX1</accession>
<name>A0A2T2NCX1_CORCC</name>
<organism evidence="2 3">
    <name type="scientific">Corynespora cassiicola Philippines</name>
    <dbReference type="NCBI Taxonomy" id="1448308"/>
    <lineage>
        <taxon>Eukaryota</taxon>
        <taxon>Fungi</taxon>
        <taxon>Dikarya</taxon>
        <taxon>Ascomycota</taxon>
        <taxon>Pezizomycotina</taxon>
        <taxon>Dothideomycetes</taxon>
        <taxon>Pleosporomycetidae</taxon>
        <taxon>Pleosporales</taxon>
        <taxon>Corynesporascaceae</taxon>
        <taxon>Corynespora</taxon>
    </lineage>
</organism>
<dbReference type="EMBL" id="KZ678140">
    <property type="protein sequence ID" value="PSN63295.1"/>
    <property type="molecule type" value="Genomic_DNA"/>
</dbReference>
<sequence length="280" mass="32733">MRNRRALQATTLSTPPVIPPDALASKTTTEENYRPKTKEQWAAWERKCMKRWKCPPEVISMSTEMIMGRKYRHPIGEDPLVSRLQKLKPSQWQKILDSQVPDNVDAKPSVCNADMKSRDTKYKESLVWLRDQKLKKRYVGLPKSFASLARNPVRDASFDHWKNDIHRNCFAKDMIRGKLPYKVPAGFIFNRKQRRYVSTPDSEKVFFFEEDEAFEVKRNKRKRKAEFLSENPQKLKKITPMGFLEFEGRPQNSAHSRASTVYSPVKPVKIRPPKHRIASS</sequence>
<feature type="region of interest" description="Disordered" evidence="1">
    <location>
        <begin position="1"/>
        <end position="34"/>
    </location>
</feature>
<proteinExistence type="predicted"/>
<reference evidence="2 3" key="1">
    <citation type="journal article" date="2018" name="Front. Microbiol.">
        <title>Genome-Wide Analysis of Corynespora cassiicola Leaf Fall Disease Putative Effectors.</title>
        <authorList>
            <person name="Lopez D."/>
            <person name="Ribeiro S."/>
            <person name="Label P."/>
            <person name="Fumanal B."/>
            <person name="Venisse J.S."/>
            <person name="Kohler A."/>
            <person name="de Oliveira R.R."/>
            <person name="Labutti K."/>
            <person name="Lipzen A."/>
            <person name="Lail K."/>
            <person name="Bauer D."/>
            <person name="Ohm R.A."/>
            <person name="Barry K.W."/>
            <person name="Spatafora J."/>
            <person name="Grigoriev I.V."/>
            <person name="Martin F.M."/>
            <person name="Pujade-Renaud V."/>
        </authorList>
    </citation>
    <scope>NUCLEOTIDE SEQUENCE [LARGE SCALE GENOMIC DNA]</scope>
    <source>
        <strain evidence="2 3">Philippines</strain>
    </source>
</reference>
<evidence type="ECO:0000313" key="2">
    <source>
        <dbReference type="EMBL" id="PSN63295.1"/>
    </source>
</evidence>
<gene>
    <name evidence="2" type="ORF">BS50DRAFT_591465</name>
</gene>
<dbReference type="Proteomes" id="UP000240883">
    <property type="component" value="Unassembled WGS sequence"/>
</dbReference>
<keyword evidence="3" id="KW-1185">Reference proteome</keyword>
<protein>
    <submittedName>
        <fullName evidence="2">Uncharacterized protein</fullName>
    </submittedName>
</protein>